<gene>
    <name evidence="4" type="primary">LOC107803134</name>
</gene>
<dbReference type="Pfam" id="PF22936">
    <property type="entry name" value="Pol_BBD"/>
    <property type="match status" value="1"/>
</dbReference>
<sequence length="798" mass="90660">MKLALRGKGKLGFVDETCVKSMYRGELAEQWEKCNTIVLSWIGSTITTELMASIVYVSNAKKVWSEFEEYFDRSNLTRIFHLWTEIATLRQGTDSVTSYYSKMKDFWDELDVLAPLPSCDCEESLPYVVHLRSQRLLQFLMGLNESYSNLRSNLLARRPIVSVNEAYATVSQEESQRSLGVVEMNKDPLTMLAGRTHQGFKPKKPSVICEHCGYKGHLKENCYKIIGYPWDFKSKKKSTQSGGFRPFANSTVAGENVNSSEGQGHFFIEQQYKQILNMLNKPTSSDSADNITGNMAGMTSLLSNNFACKWIIDTWASHHITLYKELLTTFRTLRDQNSSRVQVPTGGRAEITSIGDAVILGSYKLENVLHVPDFKFNLLSVSKITKQLSCVALFFPDFCVFQGLFNGKVLGIGKEKEGLYILQETIKLAVGATVHNEDYGRKLWHWRLGHPFIGAMQHIADVKNKVDVELLECCEIYPLAKQSRLKFPTSNSRSSSLFQLMHLDVWGPYRKPTYDKMHYFVTIVDDYNRLSSTVLQEKTPFELLHGKLPQLSLLKVFGCLCYARRLPRGDKFTSRARKTVFVGYSETQKGYKLYDLEDHKFFVSRDVQFKESLFPFKTETQEELGDIFLFKETINTGISQTHAGDSHAQHPTSAELIPELGEEMLGVKSSSIDSPNLLDAPPDIEDAVDQPQIHEAPTAAVSDQAETQPVELTTEADQHHEQHDSVQAHTQGRPSRTIRPPIWLNDYITTVKPKTHCFYPISQYMTYTHLTPTYQAYLGSFSVPTEPRSFKEASKDHN</sequence>
<dbReference type="InterPro" id="IPR054722">
    <property type="entry name" value="PolX-like_BBD"/>
</dbReference>
<dbReference type="Pfam" id="PF25597">
    <property type="entry name" value="SH3_retrovirus"/>
    <property type="match status" value="1"/>
</dbReference>
<dbReference type="GO" id="GO:0008270">
    <property type="term" value="F:zinc ion binding"/>
    <property type="evidence" value="ECO:0007669"/>
    <property type="project" value="UniProtKB-KW"/>
</dbReference>
<dbReference type="PANTHER" id="PTHR34222">
    <property type="entry name" value="GAG_PRE-INTEGRS DOMAIN-CONTAINING PROTEIN"/>
    <property type="match status" value="1"/>
</dbReference>
<accession>A0A1S4AZY0</accession>
<feature type="domain" description="CCHC-type" evidence="3">
    <location>
        <begin position="209"/>
        <end position="222"/>
    </location>
</feature>
<dbReference type="OMA" id="IHESHWR"/>
<organism evidence="4">
    <name type="scientific">Nicotiana tabacum</name>
    <name type="common">Common tobacco</name>
    <dbReference type="NCBI Taxonomy" id="4097"/>
    <lineage>
        <taxon>Eukaryota</taxon>
        <taxon>Viridiplantae</taxon>
        <taxon>Streptophyta</taxon>
        <taxon>Embryophyta</taxon>
        <taxon>Tracheophyta</taxon>
        <taxon>Spermatophyta</taxon>
        <taxon>Magnoliopsida</taxon>
        <taxon>eudicotyledons</taxon>
        <taxon>Gunneridae</taxon>
        <taxon>Pentapetalae</taxon>
        <taxon>asterids</taxon>
        <taxon>lamiids</taxon>
        <taxon>Solanales</taxon>
        <taxon>Solanaceae</taxon>
        <taxon>Nicotianoideae</taxon>
        <taxon>Nicotianeae</taxon>
        <taxon>Nicotiana</taxon>
    </lineage>
</organism>
<name>A0A1S4AZY0_TOBAC</name>
<keyword evidence="1" id="KW-0479">Metal-binding</keyword>
<protein>
    <recommendedName>
        <fullName evidence="3">CCHC-type domain-containing protein</fullName>
    </recommendedName>
</protein>
<dbReference type="PANTHER" id="PTHR34222:SF77">
    <property type="entry name" value="CCHC-TYPE DOMAIN-CONTAINING PROTEIN"/>
    <property type="match status" value="1"/>
</dbReference>
<evidence type="ECO:0000256" key="2">
    <source>
        <dbReference type="SAM" id="MobiDB-lite"/>
    </source>
</evidence>
<reference evidence="4" key="1">
    <citation type="submission" date="2025-08" db="UniProtKB">
        <authorList>
            <consortium name="RefSeq"/>
        </authorList>
    </citation>
    <scope>IDENTIFICATION</scope>
</reference>
<dbReference type="InterPro" id="IPR001878">
    <property type="entry name" value="Znf_CCHC"/>
</dbReference>
<keyword evidence="1" id="KW-0862">Zinc</keyword>
<proteinExistence type="predicted"/>
<evidence type="ECO:0000256" key="1">
    <source>
        <dbReference type="PROSITE-ProRule" id="PRU00047"/>
    </source>
</evidence>
<feature type="region of interest" description="Disordered" evidence="2">
    <location>
        <begin position="697"/>
        <end position="739"/>
    </location>
</feature>
<feature type="compositionally biased region" description="Basic and acidic residues" evidence="2">
    <location>
        <begin position="716"/>
        <end position="726"/>
    </location>
</feature>
<dbReference type="OrthoDB" id="1380361at2759"/>
<dbReference type="AlphaFoldDB" id="A0A1S4AZY0"/>
<evidence type="ECO:0000313" key="4">
    <source>
        <dbReference type="RefSeq" id="XP_016482255.1"/>
    </source>
</evidence>
<dbReference type="PaxDb" id="4097-A0A1S4AZY0"/>
<dbReference type="RefSeq" id="XP_016482255.1">
    <property type="nucleotide sequence ID" value="XM_016626769.1"/>
</dbReference>
<dbReference type="PROSITE" id="PS50158">
    <property type="entry name" value="ZF_CCHC"/>
    <property type="match status" value="1"/>
</dbReference>
<evidence type="ECO:0000259" key="3">
    <source>
        <dbReference type="PROSITE" id="PS50158"/>
    </source>
</evidence>
<dbReference type="InterPro" id="IPR057670">
    <property type="entry name" value="SH3_retrovirus"/>
</dbReference>
<keyword evidence="1" id="KW-0863">Zinc-finger</keyword>
<dbReference type="KEGG" id="nta:107803134"/>
<dbReference type="GO" id="GO:0003676">
    <property type="term" value="F:nucleic acid binding"/>
    <property type="evidence" value="ECO:0007669"/>
    <property type="project" value="InterPro"/>
</dbReference>